<gene>
    <name evidence="2" type="ORF">O185_02170</name>
</gene>
<dbReference type="RefSeq" id="WP_023043596.1">
    <property type="nucleotide sequence ID" value="NZ_AXDT01000019.1"/>
</dbReference>
<proteinExistence type="predicted"/>
<dbReference type="InterPro" id="IPR041129">
    <property type="entry name" value="CdiI_2"/>
</dbReference>
<accession>U7R5N9</accession>
<dbReference type="Proteomes" id="UP000017133">
    <property type="component" value="Unassembled WGS sequence"/>
</dbReference>
<comment type="caution">
    <text evidence="2">The sequence shown here is derived from an EMBL/GenBank/DDBJ whole genome shotgun (WGS) entry which is preliminary data.</text>
</comment>
<reference evidence="2 3" key="1">
    <citation type="submission" date="2013-10" db="EMBL/GenBank/DDBJ databases">
        <title>Whole Genome Shotgun Sequence of Photorhabdus temperata J3.</title>
        <authorList>
            <person name="Park G.-S."/>
            <person name="Hong S.-J."/>
            <person name="Shin J.-H."/>
        </authorList>
    </citation>
    <scope>NUCLEOTIDE SEQUENCE [LARGE SCALE GENOMIC DNA]</scope>
    <source>
        <strain evidence="2 3">J3</strain>
    </source>
</reference>
<dbReference type="AlphaFoldDB" id="U7R5N9"/>
<name>U7R5N9_PHOTE</name>
<keyword evidence="3" id="KW-1185">Reference proteome</keyword>
<feature type="domain" description="CdiI immunity protein" evidence="1">
    <location>
        <begin position="4"/>
        <end position="93"/>
    </location>
</feature>
<evidence type="ECO:0000313" key="2">
    <source>
        <dbReference type="EMBL" id="ERT14737.1"/>
    </source>
</evidence>
<dbReference type="Pfam" id="PF18593">
    <property type="entry name" value="CdiI_2"/>
    <property type="match status" value="1"/>
</dbReference>
<sequence length="107" mass="12544">MNEQYPFLDILMYAYFNQDYAIISGPELNDVIDDFLNVATRGMIKGLIEEIDSIINTSENVENRFDFLYHDADVLPEIWSMTALDFLNYVSKRAQEFLNEHPEKINN</sequence>
<organism evidence="2 3">
    <name type="scientific">Photorhabdus temperata J3</name>
    <dbReference type="NCBI Taxonomy" id="1389415"/>
    <lineage>
        <taxon>Bacteria</taxon>
        <taxon>Pseudomonadati</taxon>
        <taxon>Pseudomonadota</taxon>
        <taxon>Gammaproteobacteria</taxon>
        <taxon>Enterobacterales</taxon>
        <taxon>Morganellaceae</taxon>
        <taxon>Photorhabdus</taxon>
    </lineage>
</organism>
<evidence type="ECO:0000313" key="3">
    <source>
        <dbReference type="Proteomes" id="UP000017133"/>
    </source>
</evidence>
<dbReference type="PATRIC" id="fig|1389415.4.peg.426"/>
<protein>
    <recommendedName>
        <fullName evidence="1">CdiI immunity protein domain-containing protein</fullName>
    </recommendedName>
</protein>
<evidence type="ECO:0000259" key="1">
    <source>
        <dbReference type="Pfam" id="PF18593"/>
    </source>
</evidence>
<dbReference type="EMBL" id="AXDT01000019">
    <property type="protein sequence ID" value="ERT14737.1"/>
    <property type="molecule type" value="Genomic_DNA"/>
</dbReference>